<feature type="region of interest" description="Disordered" evidence="1">
    <location>
        <begin position="1"/>
        <end position="34"/>
    </location>
</feature>
<gene>
    <name evidence="3" type="ORF">K6K41_24355</name>
</gene>
<dbReference type="Proteomes" id="UP000825701">
    <property type="component" value="Chromosome"/>
</dbReference>
<evidence type="ECO:0000259" key="2">
    <source>
        <dbReference type="SMART" id="SM00530"/>
    </source>
</evidence>
<feature type="compositionally biased region" description="Basic residues" evidence="1">
    <location>
        <begin position="18"/>
        <end position="34"/>
    </location>
</feature>
<keyword evidence="4" id="KW-1185">Reference proteome</keyword>
<evidence type="ECO:0000256" key="1">
    <source>
        <dbReference type="SAM" id="MobiDB-lite"/>
    </source>
</evidence>
<organism evidence="3 4">
    <name type="scientific">Chenggangzhangella methanolivorans</name>
    <dbReference type="NCBI Taxonomy" id="1437009"/>
    <lineage>
        <taxon>Bacteria</taxon>
        <taxon>Pseudomonadati</taxon>
        <taxon>Pseudomonadota</taxon>
        <taxon>Alphaproteobacteria</taxon>
        <taxon>Hyphomicrobiales</taxon>
        <taxon>Methylopilaceae</taxon>
        <taxon>Chenggangzhangella</taxon>
    </lineage>
</organism>
<dbReference type="Gene3D" id="1.10.260.40">
    <property type="entry name" value="lambda repressor-like DNA-binding domains"/>
    <property type="match status" value="1"/>
</dbReference>
<dbReference type="KEGG" id="cmet:K6K41_24355"/>
<feature type="domain" description="HTH cro/C1-type" evidence="2">
    <location>
        <begin position="21"/>
        <end position="85"/>
    </location>
</feature>
<proteinExistence type="predicted"/>
<dbReference type="InterPro" id="IPR001387">
    <property type="entry name" value="Cro/C1-type_HTH"/>
</dbReference>
<dbReference type="SMART" id="SM00530">
    <property type="entry name" value="HTH_XRE"/>
    <property type="match status" value="1"/>
</dbReference>
<dbReference type="CDD" id="cd00093">
    <property type="entry name" value="HTH_XRE"/>
    <property type="match status" value="1"/>
</dbReference>
<protein>
    <submittedName>
        <fullName evidence="3">Helix-turn-helix domain-containing protein</fullName>
    </submittedName>
</protein>
<dbReference type="Pfam" id="PF01381">
    <property type="entry name" value="HTH_3"/>
    <property type="match status" value="1"/>
</dbReference>
<sequence length="140" mass="15729">MSHAADPRPPHRRQAERPRRRPRRRRAWRAHPRRPQALRFSQEKLAAEIGVTFQQLQKYEKGVNRCGPSRLTAIARSCGRPIEWFYGDAETAAKDGSDAVIFTLVASDPALIRDVAALSMKHRALVKNLVAALAGQERAA</sequence>
<evidence type="ECO:0000313" key="4">
    <source>
        <dbReference type="Proteomes" id="UP000825701"/>
    </source>
</evidence>
<accession>A0A9E6UKT2</accession>
<reference evidence="3" key="1">
    <citation type="submission" date="2021-08" db="EMBL/GenBank/DDBJ databases">
        <authorList>
            <person name="Zhang H."/>
            <person name="Xu M."/>
            <person name="Yu Z."/>
            <person name="Yang L."/>
            <person name="Cai Y."/>
        </authorList>
    </citation>
    <scope>NUCLEOTIDE SEQUENCE</scope>
    <source>
        <strain evidence="3">CHL1</strain>
    </source>
</reference>
<name>A0A9E6UKT2_9HYPH</name>
<dbReference type="InterPro" id="IPR010982">
    <property type="entry name" value="Lambda_DNA-bd_dom_sf"/>
</dbReference>
<dbReference type="GO" id="GO:0003677">
    <property type="term" value="F:DNA binding"/>
    <property type="evidence" value="ECO:0007669"/>
    <property type="project" value="InterPro"/>
</dbReference>
<dbReference type="AlphaFoldDB" id="A0A9E6UKT2"/>
<evidence type="ECO:0000313" key="3">
    <source>
        <dbReference type="EMBL" id="QZN99761.1"/>
    </source>
</evidence>
<dbReference type="EMBL" id="CP081869">
    <property type="protein sequence ID" value="QZN99761.1"/>
    <property type="molecule type" value="Genomic_DNA"/>
</dbReference>
<dbReference type="SUPFAM" id="SSF47413">
    <property type="entry name" value="lambda repressor-like DNA-binding domains"/>
    <property type="match status" value="1"/>
</dbReference>
<feature type="compositionally biased region" description="Basic and acidic residues" evidence="1">
    <location>
        <begin position="1"/>
        <end position="17"/>
    </location>
</feature>